<evidence type="ECO:0000256" key="1">
    <source>
        <dbReference type="ARBA" id="ARBA00022729"/>
    </source>
</evidence>
<dbReference type="InterPro" id="IPR027385">
    <property type="entry name" value="Beta-barrel_OMP"/>
</dbReference>
<proteinExistence type="predicted"/>
<name>A0A562YF44_9FLAO</name>
<dbReference type="RefSeq" id="WP_133356091.1">
    <property type="nucleotide sequence ID" value="NZ_SMZJ02000003.1"/>
</dbReference>
<feature type="chain" id="PRO_5022658329" evidence="2">
    <location>
        <begin position="21"/>
        <end position="217"/>
    </location>
</feature>
<evidence type="ECO:0000313" key="5">
    <source>
        <dbReference type="Proteomes" id="UP000295814"/>
    </source>
</evidence>
<organism evidence="4 5">
    <name type="scientific">Seonamhaeicola sediminis</name>
    <dbReference type="NCBI Taxonomy" id="2528206"/>
    <lineage>
        <taxon>Bacteria</taxon>
        <taxon>Pseudomonadati</taxon>
        <taxon>Bacteroidota</taxon>
        <taxon>Flavobacteriia</taxon>
        <taxon>Flavobacteriales</taxon>
        <taxon>Flavobacteriaceae</taxon>
    </lineage>
</organism>
<dbReference type="Proteomes" id="UP000295814">
    <property type="component" value="Unassembled WGS sequence"/>
</dbReference>
<evidence type="ECO:0000313" key="4">
    <source>
        <dbReference type="EMBL" id="TWO33269.1"/>
    </source>
</evidence>
<feature type="signal peptide" evidence="2">
    <location>
        <begin position="1"/>
        <end position="20"/>
    </location>
</feature>
<keyword evidence="1 2" id="KW-0732">Signal</keyword>
<evidence type="ECO:0000259" key="3">
    <source>
        <dbReference type="Pfam" id="PF13505"/>
    </source>
</evidence>
<reference evidence="4 5" key="2">
    <citation type="submission" date="2019-07" db="EMBL/GenBank/DDBJ databases">
        <title>Seonamhaeicola sp. W255 draft genome.</title>
        <authorList>
            <person name="Zhang X.-Y."/>
            <person name="Zhang R."/>
            <person name="Zhong Y.-L."/>
            <person name="Du Z.-J."/>
        </authorList>
    </citation>
    <scope>NUCLEOTIDE SEQUENCE [LARGE SCALE GENOMIC DNA]</scope>
    <source>
        <strain evidence="4 5">W255</strain>
    </source>
</reference>
<comment type="caution">
    <text evidence="4">The sequence shown here is derived from an EMBL/GenBank/DDBJ whole genome shotgun (WGS) entry which is preliminary data.</text>
</comment>
<gene>
    <name evidence="4" type="ORF">E1J38_005070</name>
</gene>
<sequence>MIKTILIIICLSLFSGSVISQTNEIINPKGQWYFGVEMGINKINSFNNGESNTSFQGGILAEYYFSKHWSLSVKVKKFNTGVSFFQPSSSDPFCVFCRDQYSGTFEGSVVALPFSVKWEFGVYKNLKANLKIGYAFNIETKSTYSNYSNNISIDYPKQYGNVVSGAGLNYSINKKTAIYLDVESFTGSKKGHVVNLFGKKTYKVENVLTSFGIKFNL</sequence>
<dbReference type="SUPFAM" id="SSF56925">
    <property type="entry name" value="OMPA-like"/>
    <property type="match status" value="1"/>
</dbReference>
<feature type="domain" description="Outer membrane protein beta-barrel" evidence="3">
    <location>
        <begin position="8"/>
        <end position="215"/>
    </location>
</feature>
<dbReference type="OrthoDB" id="1331290at2"/>
<protein>
    <submittedName>
        <fullName evidence="4">Porin family protein</fullName>
    </submittedName>
</protein>
<dbReference type="InterPro" id="IPR011250">
    <property type="entry name" value="OMP/PagP_B-barrel"/>
</dbReference>
<dbReference type="Pfam" id="PF13505">
    <property type="entry name" value="OMP_b-brl"/>
    <property type="match status" value="1"/>
</dbReference>
<reference evidence="4 5" key="1">
    <citation type="submission" date="2019-03" db="EMBL/GenBank/DDBJ databases">
        <authorList>
            <person name="Zhong Y.L."/>
        </authorList>
    </citation>
    <scope>NUCLEOTIDE SEQUENCE [LARGE SCALE GENOMIC DNA]</scope>
    <source>
        <strain evidence="4 5">W255</strain>
    </source>
</reference>
<keyword evidence="5" id="KW-1185">Reference proteome</keyword>
<accession>A0A562YF44</accession>
<evidence type="ECO:0000256" key="2">
    <source>
        <dbReference type="SAM" id="SignalP"/>
    </source>
</evidence>
<dbReference type="Gene3D" id="2.40.160.20">
    <property type="match status" value="1"/>
</dbReference>
<dbReference type="AlphaFoldDB" id="A0A562YF44"/>
<dbReference type="EMBL" id="SMZJ02000003">
    <property type="protein sequence ID" value="TWO33269.1"/>
    <property type="molecule type" value="Genomic_DNA"/>
</dbReference>